<keyword evidence="1" id="KW-0812">Transmembrane</keyword>
<comment type="caution">
    <text evidence="2">The sequence shown here is derived from an EMBL/GenBank/DDBJ whole genome shotgun (WGS) entry which is preliminary data.</text>
</comment>
<organism evidence="2 3">
    <name type="scientific">Austropuccinia psidii MF-1</name>
    <dbReference type="NCBI Taxonomy" id="1389203"/>
    <lineage>
        <taxon>Eukaryota</taxon>
        <taxon>Fungi</taxon>
        <taxon>Dikarya</taxon>
        <taxon>Basidiomycota</taxon>
        <taxon>Pucciniomycotina</taxon>
        <taxon>Pucciniomycetes</taxon>
        <taxon>Pucciniales</taxon>
        <taxon>Sphaerophragmiaceae</taxon>
        <taxon>Austropuccinia</taxon>
    </lineage>
</organism>
<reference evidence="2" key="1">
    <citation type="submission" date="2021-03" db="EMBL/GenBank/DDBJ databases">
        <title>Draft genome sequence of rust myrtle Austropuccinia psidii MF-1, a brazilian biotype.</title>
        <authorList>
            <person name="Quecine M.C."/>
            <person name="Pachon D.M.R."/>
            <person name="Bonatelli M.L."/>
            <person name="Correr F.H."/>
            <person name="Franceschini L.M."/>
            <person name="Leite T.F."/>
            <person name="Margarido G.R.A."/>
            <person name="Almeida C.A."/>
            <person name="Ferrarezi J.A."/>
            <person name="Labate C.A."/>
        </authorList>
    </citation>
    <scope>NUCLEOTIDE SEQUENCE</scope>
    <source>
        <strain evidence="2">MF-1</strain>
    </source>
</reference>
<accession>A0A9Q3JZQ7</accession>
<keyword evidence="3" id="KW-1185">Reference proteome</keyword>
<keyword evidence="1" id="KW-1133">Transmembrane helix</keyword>
<evidence type="ECO:0000313" key="3">
    <source>
        <dbReference type="Proteomes" id="UP000765509"/>
    </source>
</evidence>
<sequence>MPLIVLGLIYHSSSYQAFSFSVYPCLCTIWTICGIVWHFFYHFVIRFIEGYHYTIHCILPDDPSSTTPPSNPPTAVDSVTELLQANLVQLAISSLLPGATSSSTSLLPVSLSIPFNSQPALASAVHSSSKNTSPPYYSDLAVSTNTSTSLVNQELFNKLFECFDTRFCQYVQDFHQYFWEAQTTAVHTPHLLCLQSSLSILMDLYHQMSNILDAVNDASSSNE</sequence>
<gene>
    <name evidence="2" type="ORF">O181_112070</name>
</gene>
<proteinExistence type="predicted"/>
<protein>
    <submittedName>
        <fullName evidence="2">Uncharacterized protein</fullName>
    </submittedName>
</protein>
<dbReference type="EMBL" id="AVOT02089963">
    <property type="protein sequence ID" value="MBW0572355.1"/>
    <property type="molecule type" value="Genomic_DNA"/>
</dbReference>
<evidence type="ECO:0000313" key="2">
    <source>
        <dbReference type="EMBL" id="MBW0572355.1"/>
    </source>
</evidence>
<dbReference type="AlphaFoldDB" id="A0A9Q3JZQ7"/>
<name>A0A9Q3JZQ7_9BASI</name>
<feature type="transmembrane region" description="Helical" evidence="1">
    <location>
        <begin position="20"/>
        <end position="41"/>
    </location>
</feature>
<evidence type="ECO:0000256" key="1">
    <source>
        <dbReference type="SAM" id="Phobius"/>
    </source>
</evidence>
<dbReference type="Proteomes" id="UP000765509">
    <property type="component" value="Unassembled WGS sequence"/>
</dbReference>
<keyword evidence="1" id="KW-0472">Membrane</keyword>